<feature type="region of interest" description="Disordered" evidence="1">
    <location>
        <begin position="731"/>
        <end position="751"/>
    </location>
</feature>
<dbReference type="OrthoDB" id="3798392at2759"/>
<protein>
    <submittedName>
        <fullName evidence="2">Uncharacterized protein</fullName>
    </submittedName>
</protein>
<keyword evidence="3" id="KW-1185">Reference proteome</keyword>
<comment type="caution">
    <text evidence="2">The sequence shown here is derived from an EMBL/GenBank/DDBJ whole genome shotgun (WGS) entry which is preliminary data.</text>
</comment>
<dbReference type="STRING" id="331657.A0A4U0X1B4"/>
<evidence type="ECO:0000313" key="3">
    <source>
        <dbReference type="Proteomes" id="UP000308768"/>
    </source>
</evidence>
<accession>A0A4U0X1B4</accession>
<proteinExistence type="predicted"/>
<name>A0A4U0X1B4_9PEZI</name>
<dbReference type="Proteomes" id="UP000308768">
    <property type="component" value="Unassembled WGS sequence"/>
</dbReference>
<dbReference type="EMBL" id="NAJN01000677">
    <property type="protein sequence ID" value="TKA70052.1"/>
    <property type="molecule type" value="Genomic_DNA"/>
</dbReference>
<dbReference type="AlphaFoldDB" id="A0A4U0X1B4"/>
<organism evidence="2 3">
    <name type="scientific">Cryomyces minteri</name>
    <dbReference type="NCBI Taxonomy" id="331657"/>
    <lineage>
        <taxon>Eukaryota</taxon>
        <taxon>Fungi</taxon>
        <taxon>Dikarya</taxon>
        <taxon>Ascomycota</taxon>
        <taxon>Pezizomycotina</taxon>
        <taxon>Dothideomycetes</taxon>
        <taxon>Dothideomycetes incertae sedis</taxon>
        <taxon>Cryomyces</taxon>
    </lineage>
</organism>
<gene>
    <name evidence="2" type="ORF">B0A49_06257</name>
</gene>
<reference evidence="2 3" key="1">
    <citation type="submission" date="2017-03" db="EMBL/GenBank/DDBJ databases">
        <title>Genomes of endolithic fungi from Antarctica.</title>
        <authorList>
            <person name="Coleine C."/>
            <person name="Masonjones S."/>
            <person name="Stajich J.E."/>
        </authorList>
    </citation>
    <scope>NUCLEOTIDE SEQUENCE [LARGE SCALE GENOMIC DNA]</scope>
    <source>
        <strain evidence="2 3">CCFEE 5187</strain>
    </source>
</reference>
<sequence>MAAIHYDSELMTNQLAAVPVSPRSSLVTLLQPGNRRPAVLGLSNDPGSPTLDLVMDNADGQRDLIDLGRAFKLGSEKIEAFAAQQDANLQVYLAIATAANGRQSYIRVAYLFSLNAIDAVAFYPIQTIDTVVDFFMGPSSADGSYPLVLAAHKRINRMSGSVDLTLILLRGSSIELKGDFKLPVNPERILDVCSASHPDYGWGFWVLYVIQGQVKMNGEFLEFDDERERWTAAYFSPDCPNGATSIESFVEAKDKTGVIIGARDGLYLLDADSGVAQDGKSHLISSQSVFKAPKKLVVAQDDSDLSIWSVGSEEDLGYAVTNTSSIAGGLLSSPTVLIPKHGSATFGAVISTPDEAAGLAVISQTLVSNDDQGNLSLLQQNRDTGIWKNEPFLVDMLHKVFPVNSYTVSITVVGDDKTAVSNGTIQVKTSSTMAAIVNGTSKTLSSLGTKLTLDEQGELSLIVATDSVAGRALTFSDVNSADGKKVGVTEIRSADGKRVRTSTSQWDIDPSRKVLDAFSGVKEDTDLTQLKTKTGKTLYGDAKKEDMPSQNDLKMAARSFAKMSEAMADFNEDGNAKKDSVTGRANGGDAGHQITLAVPNPVQWLMDGFNELKHVWHKVEDFFVEKAGRFWHFVCTIAGEVKRFVLDCVEKIGEAVTWVWKKIKLGIDTLMEYAGFLFMWDDIKECKNTISSFLTAGLDLGAKKLEEAEQKVEDFFDGLVKKIDERSTSGAKVAAKSDGQSHDDDRSVSAQRSTGFKWVGERLQNGGAQSGTVLAKPKDTVSPSWEEIFKPIGHSVQDSVKDISHDLMNIFHTANSFTNEELWSKLGKDFLKGAVEAIKKLGEKVLNGLNWLGNKDIRVPVISALWNKIAGHPLTALDAISLIIAIPTTILTKLLTGNKPPTFQNMGADFHASLSSQPDNVKADLAMFGSAAGITCSVLIGLFDFAMLTIQLGVDGAAPGVDNMPPNKVVLVLKSVFQVLSIIFAMPSDNTLPRTDLRKWTGYMGIAAVGSKLLFAFTSIGGDDSQKKLEILDCLIAVVNFGLWDAVFAAELDSGAQYWDKDSMITGCGIVENIFNTLASAGRCVAHQFAQEDDEIALAGLLVMRASGQCLTVNKALTFSRVSHIKARSVRSVNRGT</sequence>
<evidence type="ECO:0000256" key="1">
    <source>
        <dbReference type="SAM" id="MobiDB-lite"/>
    </source>
</evidence>
<evidence type="ECO:0000313" key="2">
    <source>
        <dbReference type="EMBL" id="TKA70052.1"/>
    </source>
</evidence>